<reference evidence="3" key="1">
    <citation type="journal article" date="2014" name="Int. J. Syst. Evol. Microbiol.">
        <title>Complete genome sequence of Corynebacterium casei LMG S-19264T (=DSM 44701T), isolated from a smear-ripened cheese.</title>
        <authorList>
            <consortium name="US DOE Joint Genome Institute (JGI-PGF)"/>
            <person name="Walter F."/>
            <person name="Albersmeier A."/>
            <person name="Kalinowski J."/>
            <person name="Ruckert C."/>
        </authorList>
    </citation>
    <scope>NUCLEOTIDE SEQUENCE</scope>
    <source>
        <strain evidence="3">CGMCC 1.15448</strain>
    </source>
</reference>
<dbReference type="HAMAP" id="MF_00336">
    <property type="entry name" value="BioD"/>
    <property type="match status" value="1"/>
</dbReference>
<dbReference type="GO" id="GO:0000287">
    <property type="term" value="F:magnesium ion binding"/>
    <property type="evidence" value="ECO:0007669"/>
    <property type="project" value="UniProtKB-UniRule"/>
</dbReference>
<comment type="subcellular location">
    <subcellularLocation>
        <location evidence="2">Cytoplasm</location>
    </subcellularLocation>
</comment>
<comment type="catalytic activity">
    <reaction evidence="2">
        <text>(7R,8S)-7,8-diammoniononanoate + CO2 + ATP = (4R,5S)-dethiobiotin + ADP + phosphate + 3 H(+)</text>
        <dbReference type="Rhea" id="RHEA:15805"/>
        <dbReference type="ChEBI" id="CHEBI:15378"/>
        <dbReference type="ChEBI" id="CHEBI:16526"/>
        <dbReference type="ChEBI" id="CHEBI:30616"/>
        <dbReference type="ChEBI" id="CHEBI:43474"/>
        <dbReference type="ChEBI" id="CHEBI:149469"/>
        <dbReference type="ChEBI" id="CHEBI:149473"/>
        <dbReference type="ChEBI" id="CHEBI:456216"/>
        <dbReference type="EC" id="6.3.3.3"/>
    </reaction>
</comment>
<feature type="active site" evidence="2">
    <location>
        <position position="32"/>
    </location>
</feature>
<feature type="binding site" evidence="2">
    <location>
        <position position="43"/>
    </location>
    <ligand>
        <name>ATP</name>
        <dbReference type="ChEBI" id="CHEBI:30616"/>
    </ligand>
</feature>
<feature type="binding site" evidence="2">
    <location>
        <position position="16"/>
    </location>
    <ligand>
        <name>Mg(2+)</name>
        <dbReference type="ChEBI" id="CHEBI:18420"/>
    </ligand>
</feature>
<protein>
    <recommendedName>
        <fullName evidence="2">ATP-dependent dethiobiotin synthetase BioD</fullName>
        <ecNumber evidence="2">6.3.3.3</ecNumber>
    </recommendedName>
    <alternativeName>
        <fullName evidence="2">DTB synthetase</fullName>
        <shortName evidence="2">DTBS</shortName>
    </alternativeName>
    <alternativeName>
        <fullName evidence="2">Dethiobiotin synthase</fullName>
    </alternativeName>
</protein>
<dbReference type="Gene3D" id="3.40.50.300">
    <property type="entry name" value="P-loop containing nucleotide triphosphate hydrolases"/>
    <property type="match status" value="1"/>
</dbReference>
<evidence type="ECO:0000313" key="4">
    <source>
        <dbReference type="Proteomes" id="UP000607559"/>
    </source>
</evidence>
<dbReference type="Pfam" id="PF13500">
    <property type="entry name" value="AAA_26"/>
    <property type="match status" value="1"/>
</dbReference>
<dbReference type="EC" id="6.3.3.3" evidence="2"/>
<dbReference type="NCBIfam" id="TIGR00347">
    <property type="entry name" value="bioD"/>
    <property type="match status" value="1"/>
</dbReference>
<evidence type="ECO:0000313" key="3">
    <source>
        <dbReference type="EMBL" id="GGA82640.1"/>
    </source>
</evidence>
<dbReference type="UniPathway" id="UPA00078">
    <property type="reaction ID" value="UER00161"/>
</dbReference>
<comment type="pathway">
    <text evidence="2">Cofactor biosynthesis; biotin biosynthesis; biotin from 7,8-diaminononanoate: step 1/2.</text>
</comment>
<gene>
    <name evidence="2 3" type="primary">bioD</name>
    <name evidence="3" type="ORF">GCM10011511_02030</name>
</gene>
<feature type="binding site" evidence="2">
    <location>
        <begin position="159"/>
        <end position="160"/>
    </location>
    <ligand>
        <name>ATP</name>
        <dbReference type="ChEBI" id="CHEBI:30616"/>
    </ligand>
</feature>
<keyword evidence="2" id="KW-0067">ATP-binding</keyword>
<proteinExistence type="inferred from homology"/>
<feature type="binding site" evidence="2">
    <location>
        <position position="43"/>
    </location>
    <ligand>
        <name>Mg(2+)</name>
        <dbReference type="ChEBI" id="CHEBI:18420"/>
    </ligand>
</feature>
<dbReference type="InterPro" id="IPR027417">
    <property type="entry name" value="P-loop_NTPase"/>
</dbReference>
<feature type="binding site" evidence="2">
    <location>
        <position position="99"/>
    </location>
    <ligand>
        <name>Mg(2+)</name>
        <dbReference type="ChEBI" id="CHEBI:18420"/>
    </ligand>
</feature>
<feature type="binding site" evidence="2">
    <location>
        <begin position="12"/>
        <end position="17"/>
    </location>
    <ligand>
        <name>ATP</name>
        <dbReference type="ChEBI" id="CHEBI:30616"/>
    </ligand>
</feature>
<evidence type="ECO:0000256" key="1">
    <source>
        <dbReference type="ARBA" id="ARBA00022756"/>
    </source>
</evidence>
<dbReference type="RefSeq" id="WP_188927623.1">
    <property type="nucleotide sequence ID" value="NZ_BMJC01000001.1"/>
</dbReference>
<dbReference type="PANTHER" id="PTHR43210:SF5">
    <property type="entry name" value="DETHIOBIOTIN SYNTHETASE"/>
    <property type="match status" value="1"/>
</dbReference>
<dbReference type="EMBL" id="BMJC01000001">
    <property type="protein sequence ID" value="GGA82640.1"/>
    <property type="molecule type" value="Genomic_DNA"/>
</dbReference>
<dbReference type="InterPro" id="IPR004472">
    <property type="entry name" value="DTB_synth_BioD"/>
</dbReference>
<organism evidence="3 4">
    <name type="scientific">Puia dinghuensis</name>
    <dbReference type="NCBI Taxonomy" id="1792502"/>
    <lineage>
        <taxon>Bacteria</taxon>
        <taxon>Pseudomonadati</taxon>
        <taxon>Bacteroidota</taxon>
        <taxon>Chitinophagia</taxon>
        <taxon>Chitinophagales</taxon>
        <taxon>Chitinophagaceae</taxon>
        <taxon>Puia</taxon>
    </lineage>
</organism>
<keyword evidence="1 2" id="KW-0093">Biotin biosynthesis</keyword>
<keyword evidence="2" id="KW-0460">Magnesium</keyword>
<dbReference type="PANTHER" id="PTHR43210">
    <property type="entry name" value="DETHIOBIOTIN SYNTHETASE"/>
    <property type="match status" value="1"/>
</dbReference>
<dbReference type="CDD" id="cd03109">
    <property type="entry name" value="DTBS"/>
    <property type="match status" value="1"/>
</dbReference>
<dbReference type="GO" id="GO:0005524">
    <property type="term" value="F:ATP binding"/>
    <property type="evidence" value="ECO:0007669"/>
    <property type="project" value="UniProtKB-UniRule"/>
</dbReference>
<reference evidence="3" key="2">
    <citation type="submission" date="2020-09" db="EMBL/GenBank/DDBJ databases">
        <authorList>
            <person name="Sun Q."/>
            <person name="Zhou Y."/>
        </authorList>
    </citation>
    <scope>NUCLEOTIDE SEQUENCE</scope>
    <source>
        <strain evidence="3">CGMCC 1.15448</strain>
    </source>
</reference>
<comment type="function">
    <text evidence="2">Catalyzes a mechanistically unusual reaction, the ATP-dependent insertion of CO2 between the N7 and N8 nitrogen atoms of 7,8-diaminopelargonic acid (DAPA, also called 7,8-diammoniononanoate) to form a ureido ring.</text>
</comment>
<dbReference type="AlphaFoldDB" id="A0A8J2U6V8"/>
<keyword evidence="2" id="KW-0479">Metal-binding</keyword>
<dbReference type="GO" id="GO:0005829">
    <property type="term" value="C:cytosol"/>
    <property type="evidence" value="ECO:0007669"/>
    <property type="project" value="TreeGrafter"/>
</dbReference>
<keyword evidence="2" id="KW-0436">Ligase</keyword>
<feature type="binding site" evidence="2">
    <location>
        <begin position="99"/>
        <end position="102"/>
    </location>
    <ligand>
        <name>ATP</name>
        <dbReference type="ChEBI" id="CHEBI:30616"/>
    </ligand>
</feature>
<accession>A0A8J2U6V8</accession>
<comment type="caution">
    <text evidence="3">The sequence shown here is derived from an EMBL/GenBank/DDBJ whole genome shotgun (WGS) entry which is preliminary data.</text>
</comment>
<comment type="caution">
    <text evidence="2">Lacks conserved residue(s) required for the propagation of feature annotation.</text>
</comment>
<dbReference type="GO" id="GO:0009102">
    <property type="term" value="P:biotin biosynthetic process"/>
    <property type="evidence" value="ECO:0007669"/>
    <property type="project" value="UniProtKB-UniRule"/>
</dbReference>
<sequence>MNPFFITGIGTGVGKTLAAAIVAEALGAYYWKPVQAGFDEGTDAQWVGARLSNSERVLPEAYMLKLPASPHIAAREEGMLIRVEDIAAQLPAVRPLVVEGAGGLLVPLNDREFMADLALRLDATVILVSRNYLGSINHSLLTAEVCRMRGVKVAGWIFNDQYGHYEQEIAEWSGLPVLGSVPFAPSPDREFVRAQAARLRPNLMYLYERHPGAVETDEF</sequence>
<evidence type="ECO:0000256" key="2">
    <source>
        <dbReference type="HAMAP-Rule" id="MF_00336"/>
    </source>
</evidence>
<keyword evidence="4" id="KW-1185">Reference proteome</keyword>
<dbReference type="GO" id="GO:0004141">
    <property type="term" value="F:dethiobiotin synthase activity"/>
    <property type="evidence" value="ECO:0007669"/>
    <property type="project" value="UniProtKB-UniRule"/>
</dbReference>
<comment type="subunit">
    <text evidence="2">Homodimer.</text>
</comment>
<name>A0A8J2U6V8_9BACT</name>
<keyword evidence="2" id="KW-0963">Cytoplasm</keyword>
<comment type="cofactor">
    <cofactor evidence="2">
        <name>Mg(2+)</name>
        <dbReference type="ChEBI" id="CHEBI:18420"/>
    </cofactor>
</comment>
<keyword evidence="2" id="KW-0547">Nucleotide-binding</keyword>
<dbReference type="SUPFAM" id="SSF52540">
    <property type="entry name" value="P-loop containing nucleoside triphosphate hydrolases"/>
    <property type="match status" value="1"/>
</dbReference>
<comment type="similarity">
    <text evidence="2">Belongs to the dethiobiotin synthetase family.</text>
</comment>
<dbReference type="Proteomes" id="UP000607559">
    <property type="component" value="Unassembled WGS sequence"/>
</dbReference>
<dbReference type="PIRSF" id="PIRSF006755">
    <property type="entry name" value="DTB_synth"/>
    <property type="match status" value="1"/>
</dbReference>